<keyword evidence="13" id="KW-1185">Reference proteome</keyword>
<dbReference type="Proteomes" id="UP000233778">
    <property type="component" value="Chromosome"/>
</dbReference>
<evidence type="ECO:0000313" key="11">
    <source>
        <dbReference type="EMBL" id="AUH01202.1"/>
    </source>
</evidence>
<gene>
    <name evidence="9" type="primary">sotB</name>
    <name evidence="11" type="ORF">CWC46_16100</name>
    <name evidence="12" type="ORF">Ser39006_016100</name>
</gene>
<reference evidence="12 13" key="1">
    <citation type="journal article" date="2013" name="Genome Announc.">
        <title>Draft genome sequence of Serratia sp. strain ATCC 39006, a model bacterium for analysis of the biosynthesis and regulation of prodigiosin, a carbapenem, and gas vesicles.</title>
        <authorList>
            <person name="Fineran P.C."/>
            <person name="Iglesias Cans M.C."/>
            <person name="Ramsay J.P."/>
            <person name="Wilf N.M."/>
            <person name="Cossyleon D."/>
            <person name="McNeil M.B."/>
            <person name="Williamson N.R."/>
            <person name="Monson R.E."/>
            <person name="Becher S.A."/>
            <person name="Stanton J.A."/>
            <person name="Brugger K."/>
            <person name="Brown S.D."/>
            <person name="Salmond G.P."/>
        </authorList>
    </citation>
    <scope>NUCLEOTIDE SEQUENCE [LARGE SCALE GENOMIC DNA]</scope>
    <source>
        <strain evidence="12">ATCC 39006</strain>
        <strain evidence="13">ATCC 39006 / SC 11482</strain>
    </source>
</reference>
<evidence type="ECO:0000313" key="13">
    <source>
        <dbReference type="Proteomes" id="UP000017700"/>
    </source>
</evidence>
<keyword evidence="7 9" id="KW-1133">Transmembrane helix</keyword>
<comment type="subcellular location">
    <subcellularLocation>
        <location evidence="1 9">Cell membrane</location>
        <topology evidence="1 9">Multi-pass membrane protein</topology>
    </subcellularLocation>
</comment>
<dbReference type="PANTHER" id="PTHR43124:SF4">
    <property type="entry name" value="SUGAR EFFLUX TRANSPORTER"/>
    <property type="match status" value="1"/>
</dbReference>
<feature type="transmembrane region" description="Helical" evidence="9">
    <location>
        <begin position="54"/>
        <end position="73"/>
    </location>
</feature>
<dbReference type="InterPro" id="IPR050189">
    <property type="entry name" value="MFS_Efflux_Transporters"/>
</dbReference>
<evidence type="ECO:0000256" key="8">
    <source>
        <dbReference type="ARBA" id="ARBA00023136"/>
    </source>
</evidence>
<evidence type="ECO:0000256" key="7">
    <source>
        <dbReference type="ARBA" id="ARBA00022989"/>
    </source>
</evidence>
<keyword evidence="5 9" id="KW-0762">Sugar transport</keyword>
<dbReference type="EMBL" id="CP025084">
    <property type="protein sequence ID" value="AUH05522.1"/>
    <property type="molecule type" value="Genomic_DNA"/>
</dbReference>
<dbReference type="OrthoDB" id="9788453at2"/>
<dbReference type="KEGG" id="sera:Ser39006_016100"/>
<comment type="similarity">
    <text evidence="9">Belongs to the major facilitator superfamily. SotB (TC 2.A.1.2) family.</text>
</comment>
<feature type="transmembrane region" description="Helical" evidence="9">
    <location>
        <begin position="80"/>
        <end position="99"/>
    </location>
</feature>
<feature type="domain" description="Major facilitator superfamily (MFS) profile" evidence="10">
    <location>
        <begin position="14"/>
        <end position="388"/>
    </location>
</feature>
<dbReference type="InterPro" id="IPR023495">
    <property type="entry name" value="Sugar_effux_transptr_put"/>
</dbReference>
<dbReference type="NCBIfam" id="NF002921">
    <property type="entry name" value="PRK03545.1"/>
    <property type="match status" value="1"/>
</dbReference>
<proteinExistence type="inferred from homology"/>
<dbReference type="KEGG" id="serq:CWC46_16100"/>
<evidence type="ECO:0000256" key="5">
    <source>
        <dbReference type="ARBA" id="ARBA00022597"/>
    </source>
</evidence>
<dbReference type="PANTHER" id="PTHR43124">
    <property type="entry name" value="PURINE EFFLUX PUMP PBUE"/>
    <property type="match status" value="1"/>
</dbReference>
<evidence type="ECO:0000256" key="2">
    <source>
        <dbReference type="ARBA" id="ARBA00022448"/>
    </source>
</evidence>
<feature type="transmembrane region" description="Helical" evidence="9">
    <location>
        <begin position="365"/>
        <end position="385"/>
    </location>
</feature>
<protein>
    <recommendedName>
        <fullName evidence="9">Probable sugar efflux transporter</fullName>
    </recommendedName>
</protein>
<feature type="transmembrane region" description="Helical" evidence="9">
    <location>
        <begin position="276"/>
        <end position="295"/>
    </location>
</feature>
<feature type="transmembrane region" description="Helical" evidence="9">
    <location>
        <begin position="301"/>
        <end position="321"/>
    </location>
</feature>
<keyword evidence="2 9" id="KW-0813">Transport</keyword>
<keyword evidence="3 9" id="KW-1003">Cell membrane</keyword>
<accession>A0A2I5T9K2</accession>
<feature type="transmembrane region" description="Helical" evidence="9">
    <location>
        <begin position="212"/>
        <end position="232"/>
    </location>
</feature>
<dbReference type="STRING" id="104623.Ser39006_02263"/>
<reference evidence="11 14" key="3">
    <citation type="submission" date="2017-11" db="EMBL/GenBank/DDBJ databases">
        <title>Complete genome sequence of Serratia sp. ATCC 39006 LacA.</title>
        <authorList>
            <person name="Hampton H.G."/>
            <person name="Jackson S.A."/>
            <person name="Jauregui R."/>
            <person name="Poulter G.T.M."/>
            <person name="Salmond G.P.C."/>
            <person name="Fineran P.C."/>
        </authorList>
    </citation>
    <scope>NUCLEOTIDE SEQUENCE [LARGE SCALE GENOMIC DNA]</scope>
    <source>
        <strain evidence="11 14">ATCC 39006</strain>
    </source>
</reference>
<dbReference type="InterPro" id="IPR036259">
    <property type="entry name" value="MFS_trans_sf"/>
</dbReference>
<dbReference type="InterPro" id="IPR020846">
    <property type="entry name" value="MFS_dom"/>
</dbReference>
<keyword evidence="6 9" id="KW-0812">Transmembrane</keyword>
<dbReference type="RefSeq" id="WP_021015529.1">
    <property type="nucleotide sequence ID" value="NZ_CP025084.1"/>
</dbReference>
<feature type="transmembrane region" description="Helical" evidence="9">
    <location>
        <begin position="333"/>
        <end position="353"/>
    </location>
</feature>
<dbReference type="GO" id="GO:0005886">
    <property type="term" value="C:plasma membrane"/>
    <property type="evidence" value="ECO:0007669"/>
    <property type="project" value="UniProtKB-SubCell"/>
</dbReference>
<evidence type="ECO:0000259" key="10">
    <source>
        <dbReference type="PROSITE" id="PS50850"/>
    </source>
</evidence>
<evidence type="ECO:0000256" key="9">
    <source>
        <dbReference type="HAMAP-Rule" id="MF_00517"/>
    </source>
</evidence>
<dbReference type="Gene3D" id="1.20.1250.20">
    <property type="entry name" value="MFS general substrate transporter like domains"/>
    <property type="match status" value="1"/>
</dbReference>
<organism evidence="12 13">
    <name type="scientific">Serratia sp. (strain ATCC 39006)</name>
    <name type="common">Prodigiosinella confusarubida</name>
    <dbReference type="NCBI Taxonomy" id="104623"/>
    <lineage>
        <taxon>Bacteria</taxon>
        <taxon>Pseudomonadati</taxon>
        <taxon>Pseudomonadota</taxon>
        <taxon>Gammaproteobacteria</taxon>
        <taxon>Enterobacterales</taxon>
        <taxon>Pectobacteriaceae</taxon>
        <taxon>Prodigiosinella</taxon>
    </lineage>
</organism>
<feature type="transmembrane region" description="Helical" evidence="9">
    <location>
        <begin position="244"/>
        <end position="264"/>
    </location>
</feature>
<dbReference type="GO" id="GO:0015144">
    <property type="term" value="F:carbohydrate transmembrane transporter activity"/>
    <property type="evidence" value="ECO:0007669"/>
    <property type="project" value="UniProtKB-UniRule"/>
</dbReference>
<comment type="caution">
    <text evidence="9">Lacks conserved residue(s) required for the propagation of feature annotation.</text>
</comment>
<evidence type="ECO:0000256" key="6">
    <source>
        <dbReference type="ARBA" id="ARBA00022692"/>
    </source>
</evidence>
<name>A0A2I5T9K2_SERS3</name>
<evidence type="ECO:0000256" key="3">
    <source>
        <dbReference type="ARBA" id="ARBA00022475"/>
    </source>
</evidence>
<dbReference type="EMBL" id="CP025085">
    <property type="protein sequence ID" value="AUH01202.1"/>
    <property type="molecule type" value="Genomic_DNA"/>
</dbReference>
<dbReference type="Pfam" id="PF07690">
    <property type="entry name" value="MFS_1"/>
    <property type="match status" value="1"/>
</dbReference>
<dbReference type="Proteomes" id="UP000017700">
    <property type="component" value="Chromosome"/>
</dbReference>
<keyword evidence="4" id="KW-0997">Cell inner membrane</keyword>
<reference evidence="12" key="4">
    <citation type="submission" date="2017-11" db="EMBL/GenBank/DDBJ databases">
        <title>Complete genome sequence of Serratia sp. ATCC 39006.</title>
        <authorList>
            <person name="Hampton H.G."/>
            <person name="Jackson S.A."/>
            <person name="Jauregui R."/>
            <person name="Poulter G.T.M."/>
            <person name="Salmond G.P.C."/>
            <person name="Fineran P.C."/>
        </authorList>
    </citation>
    <scope>NUCLEOTIDE SEQUENCE</scope>
    <source>
        <strain evidence="12">ATCC 39006</strain>
    </source>
</reference>
<dbReference type="SUPFAM" id="SSF103473">
    <property type="entry name" value="MFS general substrate transporter"/>
    <property type="match status" value="1"/>
</dbReference>
<feature type="transmembrane region" description="Helical" evidence="9">
    <location>
        <begin position="105"/>
        <end position="127"/>
    </location>
</feature>
<dbReference type="AlphaFoldDB" id="A0A2I5T9K2"/>
<evidence type="ECO:0000313" key="14">
    <source>
        <dbReference type="Proteomes" id="UP000233778"/>
    </source>
</evidence>
<feature type="transmembrane region" description="Helical" evidence="9">
    <location>
        <begin position="166"/>
        <end position="191"/>
    </location>
</feature>
<keyword evidence="8 9" id="KW-0472">Membrane</keyword>
<dbReference type="HAMAP" id="MF_00517">
    <property type="entry name" value="MFS_SotB"/>
    <property type="match status" value="1"/>
</dbReference>
<feature type="transmembrane region" description="Helical" evidence="9">
    <location>
        <begin position="139"/>
        <end position="160"/>
    </location>
</feature>
<dbReference type="CDD" id="cd17324">
    <property type="entry name" value="MFS_NepI_like"/>
    <property type="match status" value="1"/>
</dbReference>
<comment type="function">
    <text evidence="9">Involved in the efflux of sugars. The physiological role may be the reduction of the intracellular concentration of toxic sugars or sugar metabolites.</text>
</comment>
<reference evidence="12" key="2">
    <citation type="submission" date="2013-09" db="EMBL/GenBank/DDBJ databases">
        <authorList>
            <person name="Wang G."/>
            <person name="Yang Y."/>
            <person name="Su Y."/>
        </authorList>
    </citation>
    <scope>NUCLEOTIDE SEQUENCE</scope>
    <source>
        <strain evidence="12">ATCC 39006</strain>
    </source>
</reference>
<dbReference type="InterPro" id="IPR011701">
    <property type="entry name" value="MFS"/>
</dbReference>
<sequence>MESAIPSRSTAWMRVVTLAIAAFIFNTTEFIPVGLLSDIAQSFSMRSEDVGLMITIYAWIVAGMSLICMLLTSKIERRKLLIALFSLFIVSHILSAVAWNFTVLIISRAGVALAHSVFWSITASLAIRMAPPGKRAQALSLLATGSALAMVFGLPLGRIVGQYLGWRVTFIAIAVGATIALILLARLLPVLPSEHSGSLASVPMLFKRPELVTVYMLTIMVVTANFTAYSYIEPFIQNVAGLPGSFTTLILLLFGAAGILGSVLYSRYSERFPSGFIIGAMVMLLASLLLLLPAAGHPLSLTLLCVVWGVSIMAISLSMQSKVLNLAPDASDIAMSIFSGLYNFGIGSGALLGNQVSLHIGMDKIGYVGAPLALIALGWCLFSFYHNTRLVNFRMKKAHNPDAHSIR</sequence>
<evidence type="ECO:0000256" key="1">
    <source>
        <dbReference type="ARBA" id="ARBA00004651"/>
    </source>
</evidence>
<dbReference type="PROSITE" id="PS50850">
    <property type="entry name" value="MFS"/>
    <property type="match status" value="1"/>
</dbReference>
<evidence type="ECO:0000313" key="12">
    <source>
        <dbReference type="EMBL" id="AUH05522.1"/>
    </source>
</evidence>
<evidence type="ECO:0000256" key="4">
    <source>
        <dbReference type="ARBA" id="ARBA00022519"/>
    </source>
</evidence>